<keyword evidence="2" id="KW-0560">Oxidoreductase</keyword>
<dbReference type="SUPFAM" id="SSF51905">
    <property type="entry name" value="FAD/NAD(P)-binding domain"/>
    <property type="match status" value="1"/>
</dbReference>
<dbReference type="EMBL" id="VOXD01000022">
    <property type="protein sequence ID" value="TXF88513.1"/>
    <property type="molecule type" value="Genomic_DNA"/>
</dbReference>
<proteinExistence type="predicted"/>
<dbReference type="Pfam" id="PF07992">
    <property type="entry name" value="Pyr_redox_2"/>
    <property type="match status" value="2"/>
</dbReference>
<dbReference type="PRINTS" id="PR00469">
    <property type="entry name" value="PNDRDTASEII"/>
</dbReference>
<evidence type="ECO:0000313" key="5">
    <source>
        <dbReference type="Proteomes" id="UP000321907"/>
    </source>
</evidence>
<protein>
    <submittedName>
        <fullName evidence="4">NAD(P)/FAD-dependent oxidoreductase</fullName>
    </submittedName>
</protein>
<reference evidence="4 5" key="1">
    <citation type="submission" date="2019-08" db="EMBL/GenBank/DDBJ databases">
        <title>Lewinella sp. strain SSH13 Genome sequencing and assembly.</title>
        <authorList>
            <person name="Kim I."/>
        </authorList>
    </citation>
    <scope>NUCLEOTIDE SEQUENCE [LARGE SCALE GENOMIC DNA]</scope>
    <source>
        <strain evidence="4 5">SSH13</strain>
    </source>
</reference>
<evidence type="ECO:0000259" key="3">
    <source>
        <dbReference type="Pfam" id="PF07992"/>
    </source>
</evidence>
<feature type="domain" description="FAD/NAD(P)-binding" evidence="3">
    <location>
        <begin position="191"/>
        <end position="293"/>
    </location>
</feature>
<feature type="domain" description="FAD/NAD(P)-binding" evidence="3">
    <location>
        <begin position="18"/>
        <end position="157"/>
    </location>
</feature>
<dbReference type="InterPro" id="IPR023753">
    <property type="entry name" value="FAD/NAD-binding_dom"/>
</dbReference>
<accession>A0A5C7FFV9</accession>
<comment type="caution">
    <text evidence="4">The sequence shown here is derived from an EMBL/GenBank/DDBJ whole genome shotgun (WGS) entry which is preliminary data.</text>
</comment>
<dbReference type="PRINTS" id="PR00368">
    <property type="entry name" value="FADPNR"/>
</dbReference>
<dbReference type="Gene3D" id="3.50.50.60">
    <property type="entry name" value="FAD/NAD(P)-binding domain"/>
    <property type="match status" value="2"/>
</dbReference>
<sequence length="305" mass="33131">MRVFKANKLINMSDSNFEIVIIGGSYAGLSAALALGRARRKVLVVDAGEPCNRFTPHAQNFLTRDGTPPAELRRLAMADVKKYPTVTFREARVTKLDGELDEFQVFFGENESATARRVIIAVGVVDLLEDIPGLAECWGTSVIHCPYCHGYEYNDQPTGYLSNTPDTPGFPKMLLNWTPDVTVFTNGPAEFEPEALQKMNVSLNEQKIVELRHEAGCLREVVLEGGETVSLAALYYRPPFRLGSASIAGLAPELQESGHIKTDAQQRTSIPGIFAVGDCAHPMRSVAIAVAAGNVAGAMANHDLI</sequence>
<dbReference type="GO" id="GO:0016491">
    <property type="term" value="F:oxidoreductase activity"/>
    <property type="evidence" value="ECO:0007669"/>
    <property type="project" value="UniProtKB-KW"/>
</dbReference>
<dbReference type="Proteomes" id="UP000321907">
    <property type="component" value="Unassembled WGS sequence"/>
</dbReference>
<dbReference type="OrthoDB" id="9806179at2"/>
<evidence type="ECO:0000256" key="1">
    <source>
        <dbReference type="ARBA" id="ARBA00022630"/>
    </source>
</evidence>
<evidence type="ECO:0000313" key="4">
    <source>
        <dbReference type="EMBL" id="TXF88513.1"/>
    </source>
</evidence>
<name>A0A5C7FFV9_9BACT</name>
<dbReference type="InterPro" id="IPR050097">
    <property type="entry name" value="Ferredoxin-NADP_redctase_2"/>
</dbReference>
<dbReference type="AlphaFoldDB" id="A0A5C7FFV9"/>
<evidence type="ECO:0000256" key="2">
    <source>
        <dbReference type="ARBA" id="ARBA00023002"/>
    </source>
</evidence>
<dbReference type="InterPro" id="IPR036188">
    <property type="entry name" value="FAD/NAD-bd_sf"/>
</dbReference>
<organism evidence="4 5">
    <name type="scientific">Neolewinella aurantiaca</name>
    <dbReference type="NCBI Taxonomy" id="2602767"/>
    <lineage>
        <taxon>Bacteria</taxon>
        <taxon>Pseudomonadati</taxon>
        <taxon>Bacteroidota</taxon>
        <taxon>Saprospiria</taxon>
        <taxon>Saprospirales</taxon>
        <taxon>Lewinellaceae</taxon>
        <taxon>Neolewinella</taxon>
    </lineage>
</organism>
<keyword evidence="5" id="KW-1185">Reference proteome</keyword>
<dbReference type="PANTHER" id="PTHR48105">
    <property type="entry name" value="THIOREDOXIN REDUCTASE 1-RELATED-RELATED"/>
    <property type="match status" value="1"/>
</dbReference>
<keyword evidence="1" id="KW-0285">Flavoprotein</keyword>
<gene>
    <name evidence="4" type="ORF">FUA23_14610</name>
</gene>